<keyword evidence="7" id="KW-1185">Reference proteome</keyword>
<dbReference type="Proteomes" id="UP001526201">
    <property type="component" value="Unassembled WGS sequence"/>
</dbReference>
<proteinExistence type="predicted"/>
<name>A0ABT3CJ11_9MYCO</name>
<keyword evidence="3" id="KW-0460">Magnesium</keyword>
<feature type="region of interest" description="Disordered" evidence="4">
    <location>
        <begin position="1"/>
        <end position="21"/>
    </location>
</feature>
<dbReference type="Pfam" id="PF13378">
    <property type="entry name" value="MR_MLE_C"/>
    <property type="match status" value="1"/>
</dbReference>
<dbReference type="Gene3D" id="3.20.20.120">
    <property type="entry name" value="Enolase-like C-terminal domain"/>
    <property type="match status" value="1"/>
</dbReference>
<dbReference type="PANTHER" id="PTHR13794:SF58">
    <property type="entry name" value="MITOCHONDRIAL ENOLASE SUPERFAMILY MEMBER 1"/>
    <property type="match status" value="1"/>
</dbReference>
<evidence type="ECO:0000313" key="7">
    <source>
        <dbReference type="Proteomes" id="UP001526201"/>
    </source>
</evidence>
<evidence type="ECO:0000256" key="4">
    <source>
        <dbReference type="SAM" id="MobiDB-lite"/>
    </source>
</evidence>
<accession>A0ABT3CJ11</accession>
<dbReference type="InterPro" id="IPR046945">
    <property type="entry name" value="RHMD-like"/>
</dbReference>
<comment type="cofactor">
    <cofactor evidence="1">
        <name>Mg(2+)</name>
        <dbReference type="ChEBI" id="CHEBI:18420"/>
    </cofactor>
</comment>
<evidence type="ECO:0000256" key="3">
    <source>
        <dbReference type="ARBA" id="ARBA00022842"/>
    </source>
</evidence>
<dbReference type="InterPro" id="IPR013341">
    <property type="entry name" value="Mandelate_racemase_N_dom"/>
</dbReference>
<evidence type="ECO:0000259" key="5">
    <source>
        <dbReference type="SMART" id="SM00922"/>
    </source>
</evidence>
<organism evidence="6 7">
    <name type="scientific">Mycolicibacterium komossense</name>
    <dbReference type="NCBI Taxonomy" id="1779"/>
    <lineage>
        <taxon>Bacteria</taxon>
        <taxon>Bacillati</taxon>
        <taxon>Actinomycetota</taxon>
        <taxon>Actinomycetes</taxon>
        <taxon>Mycobacteriales</taxon>
        <taxon>Mycobacteriaceae</taxon>
        <taxon>Mycolicibacterium</taxon>
    </lineage>
</organism>
<dbReference type="InterPro" id="IPR036849">
    <property type="entry name" value="Enolase-like_C_sf"/>
</dbReference>
<dbReference type="SUPFAM" id="SSF51604">
    <property type="entry name" value="Enolase C-terminal domain-like"/>
    <property type="match status" value="1"/>
</dbReference>
<dbReference type="SMART" id="SM00922">
    <property type="entry name" value="MR_MLE"/>
    <property type="match status" value="1"/>
</dbReference>
<dbReference type="RefSeq" id="WP_264070721.1">
    <property type="nucleotide sequence ID" value="NZ_JACKTY010000043.1"/>
</dbReference>
<dbReference type="Pfam" id="PF02746">
    <property type="entry name" value="MR_MLE_N"/>
    <property type="match status" value="1"/>
</dbReference>
<dbReference type="InterPro" id="IPR029017">
    <property type="entry name" value="Enolase-like_N"/>
</dbReference>
<dbReference type="Gene3D" id="3.30.390.10">
    <property type="entry name" value="Enolase-like, N-terminal domain"/>
    <property type="match status" value="1"/>
</dbReference>
<reference evidence="6 7" key="1">
    <citation type="journal article" date="2022" name="BMC Genomics">
        <title>Comparative genome analysis of mycobacteria focusing on tRNA and non-coding RNA.</title>
        <authorList>
            <person name="Behra P.R.K."/>
            <person name="Pettersson B.M.F."/>
            <person name="Ramesh M."/>
            <person name="Das S."/>
            <person name="Dasgupta S."/>
            <person name="Kirsebom L.A."/>
        </authorList>
    </citation>
    <scope>NUCLEOTIDE SEQUENCE [LARGE SCALE GENOMIC DNA]</scope>
    <source>
        <strain evidence="6 7">DSM 44078</strain>
    </source>
</reference>
<dbReference type="InterPro" id="IPR029065">
    <property type="entry name" value="Enolase_C-like"/>
</dbReference>
<sequence length="385" mass="41086">MTGDQPHREYAPPGQAQDGGILDFRVTGTRVDELRFTMDPPLRLAGRSVPTRDYVVVQVTVESGVTGTAYVLTRGQPIRVAAEALAQDIIGARLGSLFTSDLRGRGTSAAARAQAVVDNCAWDLVGLLREIPTWQVLGDLPRVQPALLVAGYRRHGESSDDMARRLIAWRDQGFGSVKIAANLDDDETTKVLAAIRDLVSIDEFEIVLDLGFAGRDVARIVDAARQWAQYGVTWLEDPLPAAAAVDTAAIRTSSGLPIAAGDEASPDELAALLQTSAVDVLRADTTTVGGLSGLTEILAVSKVPVSLHIYPEIHRHAAVTMTGHSPVETFAPGDDFDFVDRFIGYQEPPIVDGRFAAPSTPGLGLAYRPDAVSSNIIHSTICTAT</sequence>
<dbReference type="PANTHER" id="PTHR13794">
    <property type="entry name" value="ENOLASE SUPERFAMILY, MANDELATE RACEMASE"/>
    <property type="match status" value="1"/>
</dbReference>
<evidence type="ECO:0000256" key="1">
    <source>
        <dbReference type="ARBA" id="ARBA00001946"/>
    </source>
</evidence>
<protein>
    <recommendedName>
        <fullName evidence="5">Mandelate racemase/muconate lactonizing enzyme C-terminal domain-containing protein</fullName>
    </recommendedName>
</protein>
<dbReference type="EMBL" id="JACKTY010000043">
    <property type="protein sequence ID" value="MCV7229479.1"/>
    <property type="molecule type" value="Genomic_DNA"/>
</dbReference>
<evidence type="ECO:0000313" key="6">
    <source>
        <dbReference type="EMBL" id="MCV7229479.1"/>
    </source>
</evidence>
<feature type="domain" description="Mandelate racemase/muconate lactonizing enzyme C-terminal" evidence="5">
    <location>
        <begin position="160"/>
        <end position="257"/>
    </location>
</feature>
<gene>
    <name evidence="6" type="ORF">H7J73_26070</name>
</gene>
<keyword evidence="2" id="KW-0479">Metal-binding</keyword>
<dbReference type="InterPro" id="IPR013342">
    <property type="entry name" value="Mandelate_racemase_C"/>
</dbReference>
<evidence type="ECO:0000256" key="2">
    <source>
        <dbReference type="ARBA" id="ARBA00022723"/>
    </source>
</evidence>
<dbReference type="SUPFAM" id="SSF54826">
    <property type="entry name" value="Enolase N-terminal domain-like"/>
    <property type="match status" value="1"/>
</dbReference>
<comment type="caution">
    <text evidence="6">The sequence shown here is derived from an EMBL/GenBank/DDBJ whole genome shotgun (WGS) entry which is preliminary data.</text>
</comment>
<dbReference type="SFLD" id="SFLDS00001">
    <property type="entry name" value="Enolase"/>
    <property type="match status" value="1"/>
</dbReference>
<feature type="compositionally biased region" description="Basic and acidic residues" evidence="4">
    <location>
        <begin position="1"/>
        <end position="10"/>
    </location>
</feature>